<evidence type="ECO:0000313" key="2">
    <source>
        <dbReference type="Proteomes" id="UP001303160"/>
    </source>
</evidence>
<sequence length="170" mass="18737">MSAPVELGNEVIIDLFDGDALGAPLTVKWQQNFVARQAQYYRVEAYNTTTDKTVPFFIAAEYYKSSTASNPNHISKIGTLLPGEGYKVKVDDKFQFGQKNAQGENRFVVFHDKERKPYQHRFIETAVLSTLAKSGEEAANKVLGNFGLGGAAASVADAAKAYIGDYLRNF</sequence>
<organism evidence="1 2">
    <name type="scientific">Triangularia verruculosa</name>
    <dbReference type="NCBI Taxonomy" id="2587418"/>
    <lineage>
        <taxon>Eukaryota</taxon>
        <taxon>Fungi</taxon>
        <taxon>Dikarya</taxon>
        <taxon>Ascomycota</taxon>
        <taxon>Pezizomycotina</taxon>
        <taxon>Sordariomycetes</taxon>
        <taxon>Sordariomycetidae</taxon>
        <taxon>Sordariales</taxon>
        <taxon>Podosporaceae</taxon>
        <taxon>Triangularia</taxon>
    </lineage>
</organism>
<dbReference type="Proteomes" id="UP001303160">
    <property type="component" value="Unassembled WGS sequence"/>
</dbReference>
<protein>
    <submittedName>
        <fullName evidence="1">Uncharacterized protein</fullName>
    </submittedName>
</protein>
<comment type="caution">
    <text evidence="1">The sequence shown here is derived from an EMBL/GenBank/DDBJ whole genome shotgun (WGS) entry which is preliminary data.</text>
</comment>
<gene>
    <name evidence="1" type="ORF">QBC40DRAFT_341586</name>
</gene>
<dbReference type="EMBL" id="MU863953">
    <property type="protein sequence ID" value="KAK4197963.1"/>
    <property type="molecule type" value="Genomic_DNA"/>
</dbReference>
<keyword evidence="2" id="KW-1185">Reference proteome</keyword>
<dbReference type="AlphaFoldDB" id="A0AAN7ASQ3"/>
<reference evidence="1" key="1">
    <citation type="journal article" date="2023" name="Mol. Phylogenet. Evol.">
        <title>Genome-scale phylogeny and comparative genomics of the fungal order Sordariales.</title>
        <authorList>
            <person name="Hensen N."/>
            <person name="Bonometti L."/>
            <person name="Westerberg I."/>
            <person name="Brannstrom I.O."/>
            <person name="Guillou S."/>
            <person name="Cros-Aarteil S."/>
            <person name="Calhoun S."/>
            <person name="Haridas S."/>
            <person name="Kuo A."/>
            <person name="Mondo S."/>
            <person name="Pangilinan J."/>
            <person name="Riley R."/>
            <person name="LaButti K."/>
            <person name="Andreopoulos B."/>
            <person name="Lipzen A."/>
            <person name="Chen C."/>
            <person name="Yan M."/>
            <person name="Daum C."/>
            <person name="Ng V."/>
            <person name="Clum A."/>
            <person name="Steindorff A."/>
            <person name="Ohm R.A."/>
            <person name="Martin F."/>
            <person name="Silar P."/>
            <person name="Natvig D.O."/>
            <person name="Lalanne C."/>
            <person name="Gautier V."/>
            <person name="Ament-Velasquez S.L."/>
            <person name="Kruys A."/>
            <person name="Hutchinson M.I."/>
            <person name="Powell A.J."/>
            <person name="Barry K."/>
            <person name="Miller A.N."/>
            <person name="Grigoriev I.V."/>
            <person name="Debuchy R."/>
            <person name="Gladieux P."/>
            <person name="Hiltunen Thoren M."/>
            <person name="Johannesson H."/>
        </authorList>
    </citation>
    <scope>NUCLEOTIDE SEQUENCE</scope>
    <source>
        <strain evidence="1">CBS 315.58</strain>
    </source>
</reference>
<proteinExistence type="predicted"/>
<accession>A0AAN7ASQ3</accession>
<evidence type="ECO:0000313" key="1">
    <source>
        <dbReference type="EMBL" id="KAK4197963.1"/>
    </source>
</evidence>
<reference evidence="1" key="2">
    <citation type="submission" date="2023-05" db="EMBL/GenBank/DDBJ databases">
        <authorList>
            <consortium name="Lawrence Berkeley National Laboratory"/>
            <person name="Steindorff A."/>
            <person name="Hensen N."/>
            <person name="Bonometti L."/>
            <person name="Westerberg I."/>
            <person name="Brannstrom I.O."/>
            <person name="Guillou S."/>
            <person name="Cros-Aarteil S."/>
            <person name="Calhoun S."/>
            <person name="Haridas S."/>
            <person name="Kuo A."/>
            <person name="Mondo S."/>
            <person name="Pangilinan J."/>
            <person name="Riley R."/>
            <person name="Labutti K."/>
            <person name="Andreopoulos B."/>
            <person name="Lipzen A."/>
            <person name="Chen C."/>
            <person name="Yanf M."/>
            <person name="Daum C."/>
            <person name="Ng V."/>
            <person name="Clum A."/>
            <person name="Ohm R."/>
            <person name="Martin F."/>
            <person name="Silar P."/>
            <person name="Natvig D."/>
            <person name="Lalanne C."/>
            <person name="Gautier V."/>
            <person name="Ament-Velasquez S.L."/>
            <person name="Kruys A."/>
            <person name="Hutchinson M.I."/>
            <person name="Powell A.J."/>
            <person name="Barry K."/>
            <person name="Miller A.N."/>
            <person name="Grigoriev I.V."/>
            <person name="Debuchy R."/>
            <person name="Gladieux P."/>
            <person name="Thoren M.H."/>
            <person name="Johannesson H."/>
        </authorList>
    </citation>
    <scope>NUCLEOTIDE SEQUENCE</scope>
    <source>
        <strain evidence="1">CBS 315.58</strain>
    </source>
</reference>
<name>A0AAN7ASQ3_9PEZI</name>